<dbReference type="Pfam" id="PF00916">
    <property type="entry name" value="Sulfate_transp"/>
    <property type="match status" value="2"/>
</dbReference>
<keyword evidence="8" id="KW-1185">Reference proteome</keyword>
<protein>
    <submittedName>
        <fullName evidence="7">SulP family inorganic anion transporter</fullName>
    </submittedName>
</protein>
<dbReference type="PROSITE" id="PS50801">
    <property type="entry name" value="STAS"/>
    <property type="match status" value="1"/>
</dbReference>
<dbReference type="AlphaFoldDB" id="A0A846HEP5"/>
<keyword evidence="4 5" id="KW-0472">Membrane</keyword>
<dbReference type="SUPFAM" id="SSF52091">
    <property type="entry name" value="SpoIIaa-like"/>
    <property type="match status" value="1"/>
</dbReference>
<feature type="transmembrane region" description="Helical" evidence="5">
    <location>
        <begin position="201"/>
        <end position="219"/>
    </location>
</feature>
<evidence type="ECO:0000256" key="4">
    <source>
        <dbReference type="ARBA" id="ARBA00023136"/>
    </source>
</evidence>
<reference evidence="7 8" key="1">
    <citation type="journal article" date="2015" name="Genome Announc.">
        <title>Draft Genome Sequence of Cyanobacterium Hassallia byssoidea Strain VB512170, Isolated from Monuments in India.</title>
        <authorList>
            <person name="Singh D."/>
            <person name="Chandrababunaidu M.M."/>
            <person name="Panda A."/>
            <person name="Sen D."/>
            <person name="Bhattacharyya S."/>
            <person name="Adhikary S.P."/>
            <person name="Tripathy S."/>
        </authorList>
    </citation>
    <scope>NUCLEOTIDE SEQUENCE [LARGE SCALE GENOMIC DNA]</scope>
    <source>
        <strain evidence="7 8">VB512170</strain>
    </source>
</reference>
<dbReference type="InterPro" id="IPR011547">
    <property type="entry name" value="SLC26A/SulP_dom"/>
</dbReference>
<feature type="transmembrane region" description="Helical" evidence="5">
    <location>
        <begin position="345"/>
        <end position="363"/>
    </location>
</feature>
<feature type="transmembrane region" description="Helical" evidence="5">
    <location>
        <begin position="240"/>
        <end position="263"/>
    </location>
</feature>
<feature type="transmembrane region" description="Helical" evidence="5">
    <location>
        <begin position="375"/>
        <end position="392"/>
    </location>
</feature>
<feature type="domain" description="STAS" evidence="6">
    <location>
        <begin position="427"/>
        <end position="512"/>
    </location>
</feature>
<feature type="transmembrane region" description="Helical" evidence="5">
    <location>
        <begin position="290"/>
        <end position="309"/>
    </location>
</feature>
<dbReference type="Proteomes" id="UP000031549">
    <property type="component" value="Unassembled WGS sequence"/>
</dbReference>
<dbReference type="Pfam" id="PF01740">
    <property type="entry name" value="STAS"/>
    <property type="match status" value="1"/>
</dbReference>
<dbReference type="CDD" id="cd07042">
    <property type="entry name" value="STAS_SulP_like_sulfate_transporter"/>
    <property type="match status" value="1"/>
</dbReference>
<keyword evidence="3 5" id="KW-1133">Transmembrane helix</keyword>
<comment type="caution">
    <text evidence="7">The sequence shown here is derived from an EMBL/GenBank/DDBJ whole genome shotgun (WGS) entry which is preliminary data.</text>
</comment>
<dbReference type="InterPro" id="IPR002645">
    <property type="entry name" value="STAS_dom"/>
</dbReference>
<keyword evidence="2 5" id="KW-0812">Transmembrane</keyword>
<feature type="transmembrane region" description="Helical" evidence="5">
    <location>
        <begin position="117"/>
        <end position="136"/>
    </location>
</feature>
<dbReference type="InterPro" id="IPR036513">
    <property type="entry name" value="STAS_dom_sf"/>
</dbReference>
<sequence length="512" mass="55773">MLFCQFIKLEVGVHFIKNKYKNKSTTVARKLNFSRVKTLDFSHVRGDVLAGMTVALALIPESLAFAAIAKVEPMVALYTSFCIAIVISVFGGRPAMISAATGSMSLLMTSLVEKHGVEYLFAATILTGIVQFLMGVGKLSRFFSFIPQSVVAGFVNALGMLIFVAQVKQFAGQPWQMYLMVAATLAIVYLLPRITKIVPSPLVAIVIMTIVAITTKVNVRRVGDIGNITGTLPSFHLPHIDFSLESFLIILPYSLTLSIVGLLESLLTADLLNELTETKSSKNREVKGQGIANIVTGFFGGMAGCGMVGQSIINIRSGGKGRLSTFVSGAFLLTLIFVFRDIVKQIPMAALIGIMIMVAFETFSWKSLQQLRKMPLSDAIVMPVTVAIALLTNDLAKGVLVGVIISTFIFAWKAAQIKAIKSFDACGAKIYTISGQLFFGSITSFIEFFNYAEDPEKVIIDFHHAHVWDHAAVTAISQVVARYEKLDKHVVIVGMNQDQSFINQVGSEEFVN</sequence>
<dbReference type="GO" id="GO:0016020">
    <property type="term" value="C:membrane"/>
    <property type="evidence" value="ECO:0007669"/>
    <property type="project" value="UniProtKB-SubCell"/>
</dbReference>
<feature type="transmembrane region" description="Helical" evidence="5">
    <location>
        <begin position="321"/>
        <end position="339"/>
    </location>
</feature>
<proteinExistence type="predicted"/>
<organism evidence="7 8">
    <name type="scientific">Hassallia byssoidea VB512170</name>
    <dbReference type="NCBI Taxonomy" id="1304833"/>
    <lineage>
        <taxon>Bacteria</taxon>
        <taxon>Bacillati</taxon>
        <taxon>Cyanobacteriota</taxon>
        <taxon>Cyanophyceae</taxon>
        <taxon>Nostocales</taxon>
        <taxon>Tolypothrichaceae</taxon>
        <taxon>Hassallia</taxon>
    </lineage>
</organism>
<dbReference type="Gene3D" id="3.30.750.24">
    <property type="entry name" value="STAS domain"/>
    <property type="match status" value="1"/>
</dbReference>
<evidence type="ECO:0000313" key="8">
    <source>
        <dbReference type="Proteomes" id="UP000031549"/>
    </source>
</evidence>
<feature type="transmembrane region" description="Helical" evidence="5">
    <location>
        <begin position="142"/>
        <end position="165"/>
    </location>
</feature>
<evidence type="ECO:0000256" key="1">
    <source>
        <dbReference type="ARBA" id="ARBA00004141"/>
    </source>
</evidence>
<dbReference type="InterPro" id="IPR052706">
    <property type="entry name" value="Membrane-Transporter-like"/>
</dbReference>
<evidence type="ECO:0000256" key="2">
    <source>
        <dbReference type="ARBA" id="ARBA00022692"/>
    </source>
</evidence>
<dbReference type="PANTHER" id="PTHR43310">
    <property type="entry name" value="SULFATE TRANSPORTER YBAR-RELATED"/>
    <property type="match status" value="1"/>
</dbReference>
<evidence type="ECO:0000259" key="6">
    <source>
        <dbReference type="PROSITE" id="PS50801"/>
    </source>
</evidence>
<accession>A0A846HEP5</accession>
<gene>
    <name evidence="7" type="ORF">PI95_022580</name>
</gene>
<evidence type="ECO:0000313" key="7">
    <source>
        <dbReference type="EMBL" id="NEU75269.1"/>
    </source>
</evidence>
<name>A0A846HEP5_9CYAN</name>
<evidence type="ECO:0000256" key="5">
    <source>
        <dbReference type="SAM" id="Phobius"/>
    </source>
</evidence>
<dbReference type="EMBL" id="JTCM02000063">
    <property type="protein sequence ID" value="NEU75269.1"/>
    <property type="molecule type" value="Genomic_DNA"/>
</dbReference>
<dbReference type="PANTHER" id="PTHR43310:SF1">
    <property type="entry name" value="SULFATE TRANSPORTER YBAR-RELATED"/>
    <property type="match status" value="1"/>
</dbReference>
<comment type="subcellular location">
    <subcellularLocation>
        <location evidence="1">Membrane</location>
        <topology evidence="1">Multi-pass membrane protein</topology>
    </subcellularLocation>
</comment>
<feature type="transmembrane region" description="Helical" evidence="5">
    <location>
        <begin position="48"/>
        <end position="69"/>
    </location>
</feature>
<evidence type="ECO:0000256" key="3">
    <source>
        <dbReference type="ARBA" id="ARBA00022989"/>
    </source>
</evidence>
<feature type="transmembrane region" description="Helical" evidence="5">
    <location>
        <begin position="75"/>
        <end position="96"/>
    </location>
</feature>
<feature type="transmembrane region" description="Helical" evidence="5">
    <location>
        <begin position="177"/>
        <end position="195"/>
    </location>
</feature>